<comment type="pathway">
    <text evidence="7">Carbohydrate degradation; glycolysis; D-glyceraldehyde 3-phosphate and glycerone phosphate from D-glucose: step 2/4.</text>
</comment>
<evidence type="ECO:0000256" key="5">
    <source>
        <dbReference type="ARBA" id="ARBA00023152"/>
    </source>
</evidence>
<evidence type="ECO:0000256" key="1">
    <source>
        <dbReference type="ARBA" id="ARBA00006604"/>
    </source>
</evidence>
<dbReference type="EMBL" id="CATQJA010002637">
    <property type="protein sequence ID" value="CAJ0575336.1"/>
    <property type="molecule type" value="Genomic_DNA"/>
</dbReference>
<dbReference type="GO" id="GO:0006094">
    <property type="term" value="P:gluconeogenesis"/>
    <property type="evidence" value="ECO:0007669"/>
    <property type="project" value="UniProtKB-KW"/>
</dbReference>
<organism evidence="8 9">
    <name type="scientific">Mesorhabditis spiculigera</name>
    <dbReference type="NCBI Taxonomy" id="96644"/>
    <lineage>
        <taxon>Eukaryota</taxon>
        <taxon>Metazoa</taxon>
        <taxon>Ecdysozoa</taxon>
        <taxon>Nematoda</taxon>
        <taxon>Chromadorea</taxon>
        <taxon>Rhabditida</taxon>
        <taxon>Rhabditina</taxon>
        <taxon>Rhabditomorpha</taxon>
        <taxon>Rhabditoidea</taxon>
        <taxon>Rhabditidae</taxon>
        <taxon>Mesorhabditinae</taxon>
        <taxon>Mesorhabditis</taxon>
    </lineage>
</organism>
<keyword evidence="4 7" id="KW-0312">Gluconeogenesis</keyword>
<dbReference type="PROSITE" id="PS51463">
    <property type="entry name" value="P_GLUCOSE_ISOMERASE_3"/>
    <property type="match status" value="1"/>
</dbReference>
<dbReference type="GO" id="GO:0048029">
    <property type="term" value="F:monosaccharide binding"/>
    <property type="evidence" value="ECO:0007669"/>
    <property type="project" value="TreeGrafter"/>
</dbReference>
<dbReference type="AlphaFoldDB" id="A0AA36CU62"/>
<evidence type="ECO:0000256" key="7">
    <source>
        <dbReference type="RuleBase" id="RU000612"/>
    </source>
</evidence>
<dbReference type="EC" id="5.3.1.9" evidence="2 7"/>
<dbReference type="Gene3D" id="3.40.50.10490">
    <property type="entry name" value="Glucose-6-phosphate isomerase like protein, domain 1"/>
    <property type="match status" value="2"/>
</dbReference>
<evidence type="ECO:0000313" key="8">
    <source>
        <dbReference type="EMBL" id="CAJ0575336.1"/>
    </source>
</evidence>
<dbReference type="PROSITE" id="PS00765">
    <property type="entry name" value="P_GLUCOSE_ISOMERASE_1"/>
    <property type="match status" value="1"/>
</dbReference>
<evidence type="ECO:0000256" key="2">
    <source>
        <dbReference type="ARBA" id="ARBA00011952"/>
    </source>
</evidence>
<dbReference type="GO" id="GO:0006096">
    <property type="term" value="P:glycolytic process"/>
    <property type="evidence" value="ECO:0007669"/>
    <property type="project" value="UniProtKB-KW"/>
</dbReference>
<dbReference type="FunFam" id="1.10.1390.10:FF:000001">
    <property type="entry name" value="Glucose-6-phosphate isomerase"/>
    <property type="match status" value="1"/>
</dbReference>
<accession>A0AA36CU62</accession>
<feature type="non-terminal residue" evidence="8">
    <location>
        <position position="1"/>
    </location>
</feature>
<dbReference type="InterPro" id="IPR035482">
    <property type="entry name" value="SIS_PGI_2"/>
</dbReference>
<dbReference type="InterPro" id="IPR046348">
    <property type="entry name" value="SIS_dom_sf"/>
</dbReference>
<dbReference type="PROSITE" id="PS00174">
    <property type="entry name" value="P_GLUCOSE_ISOMERASE_2"/>
    <property type="match status" value="1"/>
</dbReference>
<dbReference type="InterPro" id="IPR023096">
    <property type="entry name" value="G6P_Isomerase_C"/>
</dbReference>
<comment type="catalytic activity">
    <reaction evidence="7">
        <text>alpha-D-glucose 6-phosphate = beta-D-fructose 6-phosphate</text>
        <dbReference type="Rhea" id="RHEA:11816"/>
        <dbReference type="ChEBI" id="CHEBI:57634"/>
        <dbReference type="ChEBI" id="CHEBI:58225"/>
        <dbReference type="EC" id="5.3.1.9"/>
    </reaction>
</comment>
<proteinExistence type="inferred from homology"/>
<dbReference type="InterPro" id="IPR001672">
    <property type="entry name" value="G6P_Isomerase"/>
</dbReference>
<dbReference type="Gene3D" id="1.10.1390.10">
    <property type="match status" value="1"/>
</dbReference>
<name>A0AA36CU62_9BILA</name>
<dbReference type="GO" id="GO:0097367">
    <property type="term" value="F:carbohydrate derivative binding"/>
    <property type="evidence" value="ECO:0007669"/>
    <property type="project" value="InterPro"/>
</dbReference>
<dbReference type="PRINTS" id="PR00662">
    <property type="entry name" value="G6PISOMERASE"/>
</dbReference>
<dbReference type="CDD" id="cd05016">
    <property type="entry name" value="SIS_PGI_2"/>
    <property type="match status" value="1"/>
</dbReference>
<protein>
    <recommendedName>
        <fullName evidence="3 7">Glucose-6-phosphate isomerase</fullName>
        <ecNumber evidence="2 7">5.3.1.9</ecNumber>
    </recommendedName>
</protein>
<keyword evidence="5 7" id="KW-0324">Glycolysis</keyword>
<comment type="similarity">
    <text evidence="1 7">Belongs to the GPI family.</text>
</comment>
<dbReference type="FunFam" id="3.40.50.10490:FF:000039">
    <property type="entry name" value="Glucose-6-phosphate isomerase"/>
    <property type="match status" value="1"/>
</dbReference>
<comment type="caution">
    <text evidence="8">The sequence shown here is derived from an EMBL/GenBank/DDBJ whole genome shotgun (WGS) entry which is preliminary data.</text>
</comment>
<dbReference type="PANTHER" id="PTHR11469">
    <property type="entry name" value="GLUCOSE-6-PHOSPHATE ISOMERASE"/>
    <property type="match status" value="1"/>
</dbReference>
<dbReference type="GO" id="GO:0005829">
    <property type="term" value="C:cytosol"/>
    <property type="evidence" value="ECO:0007669"/>
    <property type="project" value="TreeGrafter"/>
</dbReference>
<keyword evidence="6 7" id="KW-0413">Isomerase</keyword>
<dbReference type="SUPFAM" id="SSF53697">
    <property type="entry name" value="SIS domain"/>
    <property type="match status" value="1"/>
</dbReference>
<dbReference type="InterPro" id="IPR018189">
    <property type="entry name" value="Phosphoglucose_isomerase_CS"/>
</dbReference>
<sequence length="292" mass="32562">MFEFWDWVGGRYSLWSAIGLSIALHIGFKNFEKLLEGAYLADKHFQATPLAENIPVLMALLGVLYNNVYNAETHALLPYDQYLHRFAAYFQQGDMESNGKFVTRSGARVDYSTGPIVWGEPGTNGQHAFYQLIHQGTRLIPCDFIAPVKTLNPIRDGLHHNILLANFLAQTEALMTGKSAEQAESELRAAGMNDEKIAKIRPHKVFEGNRPTTSIMLPIVSPFTLGALIALYEHKIHVQGVIWDINSYDQWGVELGKQLAKVIEPELSSPTVISTHDGSTNGLINFIKVNRA</sequence>
<reference evidence="8" key="1">
    <citation type="submission" date="2023-06" db="EMBL/GenBank/DDBJ databases">
        <authorList>
            <person name="Delattre M."/>
        </authorList>
    </citation>
    <scope>NUCLEOTIDE SEQUENCE</scope>
    <source>
        <strain evidence="8">AF72</strain>
    </source>
</reference>
<dbReference type="GO" id="GO:0051156">
    <property type="term" value="P:glucose 6-phosphate metabolic process"/>
    <property type="evidence" value="ECO:0007669"/>
    <property type="project" value="TreeGrafter"/>
</dbReference>
<keyword evidence="9" id="KW-1185">Reference proteome</keyword>
<dbReference type="PANTHER" id="PTHR11469:SF1">
    <property type="entry name" value="GLUCOSE-6-PHOSPHATE ISOMERASE"/>
    <property type="match status" value="1"/>
</dbReference>
<evidence type="ECO:0000256" key="6">
    <source>
        <dbReference type="ARBA" id="ARBA00023235"/>
    </source>
</evidence>
<dbReference type="GO" id="GO:0004347">
    <property type="term" value="F:glucose-6-phosphate isomerase activity"/>
    <property type="evidence" value="ECO:0007669"/>
    <property type="project" value="UniProtKB-EC"/>
</dbReference>
<dbReference type="Proteomes" id="UP001177023">
    <property type="component" value="Unassembled WGS sequence"/>
</dbReference>
<gene>
    <name evidence="8" type="ORF">MSPICULIGERA_LOCUS13647</name>
</gene>
<evidence type="ECO:0000256" key="3">
    <source>
        <dbReference type="ARBA" id="ARBA00018388"/>
    </source>
</evidence>
<dbReference type="Pfam" id="PF00342">
    <property type="entry name" value="PGI"/>
    <property type="match status" value="1"/>
</dbReference>
<evidence type="ECO:0000256" key="4">
    <source>
        <dbReference type="ARBA" id="ARBA00022432"/>
    </source>
</evidence>
<evidence type="ECO:0000313" key="9">
    <source>
        <dbReference type="Proteomes" id="UP001177023"/>
    </source>
</evidence>